<sequence>MHQARQHSGARARERRHRVAHEAARWMSQSGIRDFQLAKRKAAMLLGIHDEACLPRNSEIEEALRAYQRLFSGDDQSQHVLRLRQAAVEAMNSLQAFDPRLTGAVLDGTADARTAVQLHVFVDAIFEFDDFLQRAGIKALQRVRKLKLDRVRTVDVDVRLLTVDGIDFDIAVLPRDYIRQAPLSPVTEKPMARASLKQVSALLEG</sequence>
<organism evidence="1 2">
    <name type="scientific">Lysobacter soyae</name>
    <dbReference type="NCBI Taxonomy" id="2764185"/>
    <lineage>
        <taxon>Bacteria</taxon>
        <taxon>Pseudomonadati</taxon>
        <taxon>Pseudomonadota</taxon>
        <taxon>Gammaproteobacteria</taxon>
        <taxon>Lysobacterales</taxon>
        <taxon>Lysobacteraceae</taxon>
        <taxon>Lysobacter</taxon>
    </lineage>
</organism>
<dbReference type="Proteomes" id="UP000824755">
    <property type="component" value="Chromosome"/>
</dbReference>
<gene>
    <name evidence="1" type="ORF">H8L67_02355</name>
</gene>
<evidence type="ECO:0008006" key="3">
    <source>
        <dbReference type="Google" id="ProtNLM"/>
    </source>
</evidence>
<name>A0ABX8WRA8_9GAMM</name>
<keyword evidence="2" id="KW-1185">Reference proteome</keyword>
<accession>A0ABX8WRA8</accession>
<dbReference type="EMBL" id="CP080544">
    <property type="protein sequence ID" value="QYR53373.1"/>
    <property type="molecule type" value="Genomic_DNA"/>
</dbReference>
<dbReference type="RefSeq" id="WP_220380189.1">
    <property type="nucleotide sequence ID" value="NZ_CP080544.1"/>
</dbReference>
<protein>
    <recommendedName>
        <fullName evidence="3">Nucleotidyltransferase</fullName>
    </recommendedName>
</protein>
<reference evidence="1 2" key="1">
    <citation type="submission" date="2021-08" db="EMBL/GenBank/DDBJ databases">
        <title>Lysobacter sp. strain CJ11 Genome sequencing and assembly.</title>
        <authorList>
            <person name="Kim I."/>
        </authorList>
    </citation>
    <scope>NUCLEOTIDE SEQUENCE [LARGE SCALE GENOMIC DNA]</scope>
    <source>
        <strain evidence="1 2">CJ11</strain>
    </source>
</reference>
<evidence type="ECO:0000313" key="2">
    <source>
        <dbReference type="Proteomes" id="UP000824755"/>
    </source>
</evidence>
<proteinExistence type="predicted"/>
<evidence type="ECO:0000313" key="1">
    <source>
        <dbReference type="EMBL" id="QYR53373.1"/>
    </source>
</evidence>